<dbReference type="Gene3D" id="2.170.150.40">
    <property type="entry name" value="Domain of unknown function (DUF427)"/>
    <property type="match status" value="1"/>
</dbReference>
<feature type="domain" description="DUF427" evidence="1">
    <location>
        <begin position="22"/>
        <end position="113"/>
    </location>
</feature>
<dbReference type="EMBL" id="JBHUKS010000004">
    <property type="protein sequence ID" value="MFD2467169.1"/>
    <property type="molecule type" value="Genomic_DNA"/>
</dbReference>
<comment type="caution">
    <text evidence="2">The sequence shown here is derived from an EMBL/GenBank/DDBJ whole genome shotgun (WGS) entry which is preliminary data.</text>
</comment>
<dbReference type="InterPro" id="IPR007361">
    <property type="entry name" value="DUF427"/>
</dbReference>
<gene>
    <name evidence="2" type="ORF">ACFSVL_07190</name>
</gene>
<sequence length="122" mass="13472">MPDKLIPGPDHPITVEPNPARVVVKAGDRTVADTTRAQVLREASYPPVQYIPLEDVDLAMLSPTEHRTHCPYKGDASYYSLTVVPDGENAVWVYEEPYDAVAPIKGHVAFYPDRVEIEEVGG</sequence>
<evidence type="ECO:0000259" key="1">
    <source>
        <dbReference type="Pfam" id="PF04248"/>
    </source>
</evidence>
<keyword evidence="3" id="KW-1185">Reference proteome</keyword>
<proteinExistence type="predicted"/>
<reference evidence="3" key="1">
    <citation type="journal article" date="2019" name="Int. J. Syst. Evol. Microbiol.">
        <title>The Global Catalogue of Microorganisms (GCM) 10K type strain sequencing project: providing services to taxonomists for standard genome sequencing and annotation.</title>
        <authorList>
            <consortium name="The Broad Institute Genomics Platform"/>
            <consortium name="The Broad Institute Genome Sequencing Center for Infectious Disease"/>
            <person name="Wu L."/>
            <person name="Ma J."/>
        </authorList>
    </citation>
    <scope>NUCLEOTIDE SEQUENCE [LARGE SCALE GENOMIC DNA]</scope>
    <source>
        <strain evidence="3">CGMCC 4.7641</strain>
    </source>
</reference>
<dbReference type="PANTHER" id="PTHR34310">
    <property type="entry name" value="DUF427 DOMAIN PROTEIN (AFU_ORTHOLOGUE AFUA_3G02220)"/>
    <property type="match status" value="1"/>
</dbReference>
<evidence type="ECO:0000313" key="2">
    <source>
        <dbReference type="EMBL" id="MFD2467169.1"/>
    </source>
</evidence>
<dbReference type="Pfam" id="PF04248">
    <property type="entry name" value="NTP_transf_9"/>
    <property type="match status" value="1"/>
</dbReference>
<dbReference type="PANTHER" id="PTHR34310:SF9">
    <property type="entry name" value="BLR5716 PROTEIN"/>
    <property type="match status" value="1"/>
</dbReference>
<evidence type="ECO:0000313" key="3">
    <source>
        <dbReference type="Proteomes" id="UP001597483"/>
    </source>
</evidence>
<accession>A0ABW5H2W1</accession>
<dbReference type="RefSeq" id="WP_378301591.1">
    <property type="nucleotide sequence ID" value="NZ_JBHUKS010000004.1"/>
</dbReference>
<dbReference type="InterPro" id="IPR038694">
    <property type="entry name" value="DUF427_sf"/>
</dbReference>
<dbReference type="Proteomes" id="UP001597483">
    <property type="component" value="Unassembled WGS sequence"/>
</dbReference>
<organism evidence="2 3">
    <name type="scientific">Amycolatopsis silviterrae</name>
    <dbReference type="NCBI Taxonomy" id="1656914"/>
    <lineage>
        <taxon>Bacteria</taxon>
        <taxon>Bacillati</taxon>
        <taxon>Actinomycetota</taxon>
        <taxon>Actinomycetes</taxon>
        <taxon>Pseudonocardiales</taxon>
        <taxon>Pseudonocardiaceae</taxon>
        <taxon>Amycolatopsis</taxon>
    </lineage>
</organism>
<protein>
    <submittedName>
        <fullName evidence="2">DUF427 domain-containing protein</fullName>
    </submittedName>
</protein>
<name>A0ABW5H2W1_9PSEU</name>